<keyword evidence="4" id="KW-0808">Transferase</keyword>
<dbReference type="InterPro" id="IPR011623">
    <property type="entry name" value="7TMR_DISM_rcpt_extracell_dom1"/>
</dbReference>
<dbReference type="Pfam" id="PF07695">
    <property type="entry name" value="7TMR-DISM_7TM"/>
    <property type="match status" value="1"/>
</dbReference>
<keyword evidence="8" id="KW-0902">Two-component regulatory system</keyword>
<proteinExistence type="predicted"/>
<keyword evidence="13" id="KW-1185">Reference proteome</keyword>
<feature type="transmembrane region" description="Helical" evidence="9">
    <location>
        <begin position="202"/>
        <end position="222"/>
    </location>
</feature>
<sequence>MWLRLLPILLLSCWLLLPRPSQAAAPPGPLRDTLLLKDPKGAHLSEACRYYTEPFTEPVNPEQVEAQWRAGKFRAGPWHKTLNLGLRHERVWLRLVVRNTDTLRLRFLWSIFNFTDSAALYCRRPGEATFRQLGAASSWVPAAERAYPARSLSFPFALEPQETAVLYLRIDLHAGALYLPTYIETAEHFLAWEMTFPFERHWVWLLGFYLGSALFNLVLFAFLRDRIHVWYVAYVVCVTVFLMMEDGLDALVLPTAPYQLLWTVGQFNFMVLAAATGIRIMQLFVRLRRGWPRLHRAGSLLALGAVGFVGLYAALAPWAVRHSLAFLQVLNIGREVLLLSLFAYGWAALLLVARSRPRRNLAAYYALTYLFFFTGFAVFWSNHVGLSSFNPIYPNPLAWGLFLELLVLSALLTGRFRHTLRQNARLRIRQLHQRNAQGARLIAAQEEERRQLARELHDAIGPNLAALHFAWQGPALRQALAASPEAAAAGHQTELLLRHLTDEVRTFSHTLLPAEPGAGSLREALATLAELLNLYGGPTVHLHAPETLDELPAALQQVAYRIAAELLNNAVRHAGATTVQVELQRLPAALHIRVQDNGRGFDQSKTAKGIGLRGVQARVDYLRGQLSVDSTAGGTCITVQVPC</sequence>
<dbReference type="SUPFAM" id="SSF55874">
    <property type="entry name" value="ATPase domain of HSP90 chaperone/DNA topoisomerase II/histidine kinase"/>
    <property type="match status" value="1"/>
</dbReference>
<feature type="transmembrane region" description="Helical" evidence="9">
    <location>
        <begin position="364"/>
        <end position="385"/>
    </location>
</feature>
<feature type="domain" description="Histidine kinase" evidence="11">
    <location>
        <begin position="561"/>
        <end position="643"/>
    </location>
</feature>
<keyword evidence="9" id="KW-0472">Membrane</keyword>
<dbReference type="GO" id="GO:0005524">
    <property type="term" value="F:ATP binding"/>
    <property type="evidence" value="ECO:0007669"/>
    <property type="project" value="UniProtKB-KW"/>
</dbReference>
<dbReference type="PANTHER" id="PTHR24421:SF10">
    <property type="entry name" value="NITRATE_NITRITE SENSOR PROTEIN NARQ"/>
    <property type="match status" value="1"/>
</dbReference>
<dbReference type="PANTHER" id="PTHR24421">
    <property type="entry name" value="NITRATE/NITRITE SENSOR PROTEIN NARX-RELATED"/>
    <property type="match status" value="1"/>
</dbReference>
<evidence type="ECO:0000256" key="3">
    <source>
        <dbReference type="ARBA" id="ARBA00022553"/>
    </source>
</evidence>
<gene>
    <name evidence="12" type="ORF">HNQ93_000444</name>
</gene>
<dbReference type="GO" id="GO:0016020">
    <property type="term" value="C:membrane"/>
    <property type="evidence" value="ECO:0007669"/>
    <property type="project" value="InterPro"/>
</dbReference>
<dbReference type="EMBL" id="JACHGG010000001">
    <property type="protein sequence ID" value="MBB6057614.1"/>
    <property type="molecule type" value="Genomic_DNA"/>
</dbReference>
<keyword evidence="3" id="KW-0597">Phosphoprotein</keyword>
<feature type="transmembrane region" description="Helical" evidence="9">
    <location>
        <begin position="264"/>
        <end position="285"/>
    </location>
</feature>
<dbReference type="CDD" id="cd16917">
    <property type="entry name" value="HATPase_UhpB-NarQ-NarX-like"/>
    <property type="match status" value="1"/>
</dbReference>
<evidence type="ECO:0000313" key="12">
    <source>
        <dbReference type="EMBL" id="MBB6057614.1"/>
    </source>
</evidence>
<feature type="signal peptide" evidence="10">
    <location>
        <begin position="1"/>
        <end position="23"/>
    </location>
</feature>
<protein>
    <recommendedName>
        <fullName evidence="2">histidine kinase</fullName>
        <ecNumber evidence="2">2.7.13.3</ecNumber>
    </recommendedName>
</protein>
<keyword evidence="7" id="KW-0067">ATP-binding</keyword>
<dbReference type="InterPro" id="IPR011622">
    <property type="entry name" value="7TMR_DISM_rcpt_extracell_dom2"/>
</dbReference>
<dbReference type="InterPro" id="IPR003594">
    <property type="entry name" value="HATPase_dom"/>
</dbReference>
<dbReference type="InterPro" id="IPR050482">
    <property type="entry name" value="Sensor_HK_TwoCompSys"/>
</dbReference>
<evidence type="ECO:0000256" key="5">
    <source>
        <dbReference type="ARBA" id="ARBA00022741"/>
    </source>
</evidence>
<feature type="transmembrane region" description="Helical" evidence="9">
    <location>
        <begin position="332"/>
        <end position="352"/>
    </location>
</feature>
<reference evidence="12 13" key="1">
    <citation type="submission" date="2020-08" db="EMBL/GenBank/DDBJ databases">
        <title>Genomic Encyclopedia of Type Strains, Phase IV (KMG-IV): sequencing the most valuable type-strain genomes for metagenomic binning, comparative biology and taxonomic classification.</title>
        <authorList>
            <person name="Goeker M."/>
        </authorList>
    </citation>
    <scope>NUCLEOTIDE SEQUENCE [LARGE SCALE GENOMIC DNA]</scope>
    <source>
        <strain evidence="12 13">DSM 26718</strain>
    </source>
</reference>
<feature type="chain" id="PRO_5031445835" description="histidine kinase" evidence="10">
    <location>
        <begin position="24"/>
        <end position="643"/>
    </location>
</feature>
<dbReference type="GO" id="GO:0046983">
    <property type="term" value="F:protein dimerization activity"/>
    <property type="evidence" value="ECO:0007669"/>
    <property type="project" value="InterPro"/>
</dbReference>
<name>A0A7W9SYN1_9BACT</name>
<evidence type="ECO:0000256" key="2">
    <source>
        <dbReference type="ARBA" id="ARBA00012438"/>
    </source>
</evidence>
<dbReference type="InterPro" id="IPR036890">
    <property type="entry name" value="HATPase_C_sf"/>
</dbReference>
<dbReference type="RefSeq" id="WP_183402145.1">
    <property type="nucleotide sequence ID" value="NZ_JACHGG010000001.1"/>
</dbReference>
<feature type="transmembrane region" description="Helical" evidence="9">
    <location>
        <begin position="229"/>
        <end position="244"/>
    </location>
</feature>
<evidence type="ECO:0000256" key="1">
    <source>
        <dbReference type="ARBA" id="ARBA00000085"/>
    </source>
</evidence>
<evidence type="ECO:0000256" key="7">
    <source>
        <dbReference type="ARBA" id="ARBA00022840"/>
    </source>
</evidence>
<dbReference type="GO" id="GO:0000155">
    <property type="term" value="F:phosphorelay sensor kinase activity"/>
    <property type="evidence" value="ECO:0007669"/>
    <property type="project" value="InterPro"/>
</dbReference>
<evidence type="ECO:0000256" key="10">
    <source>
        <dbReference type="SAM" id="SignalP"/>
    </source>
</evidence>
<evidence type="ECO:0000313" key="13">
    <source>
        <dbReference type="Proteomes" id="UP000532746"/>
    </source>
</evidence>
<dbReference type="SMART" id="SM00387">
    <property type="entry name" value="HATPase_c"/>
    <property type="match status" value="1"/>
</dbReference>
<dbReference type="Pfam" id="PF07730">
    <property type="entry name" value="HisKA_3"/>
    <property type="match status" value="1"/>
</dbReference>
<evidence type="ECO:0000259" key="11">
    <source>
        <dbReference type="PROSITE" id="PS50109"/>
    </source>
</evidence>
<feature type="transmembrane region" description="Helical" evidence="9">
    <location>
        <begin position="297"/>
        <end position="320"/>
    </location>
</feature>
<keyword evidence="5" id="KW-0547">Nucleotide-binding</keyword>
<evidence type="ECO:0000256" key="6">
    <source>
        <dbReference type="ARBA" id="ARBA00022777"/>
    </source>
</evidence>
<accession>A0A7W9SYN1</accession>
<comment type="catalytic activity">
    <reaction evidence="1">
        <text>ATP + protein L-histidine = ADP + protein N-phospho-L-histidine.</text>
        <dbReference type="EC" id="2.7.13.3"/>
    </reaction>
</comment>
<dbReference type="PROSITE" id="PS50109">
    <property type="entry name" value="HIS_KIN"/>
    <property type="match status" value="1"/>
</dbReference>
<dbReference type="InterPro" id="IPR005467">
    <property type="entry name" value="His_kinase_dom"/>
</dbReference>
<dbReference type="Proteomes" id="UP000532746">
    <property type="component" value="Unassembled WGS sequence"/>
</dbReference>
<evidence type="ECO:0000256" key="9">
    <source>
        <dbReference type="SAM" id="Phobius"/>
    </source>
</evidence>
<feature type="transmembrane region" description="Helical" evidence="9">
    <location>
        <begin position="397"/>
        <end position="416"/>
    </location>
</feature>
<dbReference type="AlphaFoldDB" id="A0A7W9SYN1"/>
<dbReference type="InterPro" id="IPR011712">
    <property type="entry name" value="Sig_transdc_His_kin_sub3_dim/P"/>
</dbReference>
<evidence type="ECO:0000256" key="8">
    <source>
        <dbReference type="ARBA" id="ARBA00023012"/>
    </source>
</evidence>
<keyword evidence="10" id="KW-0732">Signal</keyword>
<keyword evidence="6 12" id="KW-0418">Kinase</keyword>
<evidence type="ECO:0000256" key="4">
    <source>
        <dbReference type="ARBA" id="ARBA00022679"/>
    </source>
</evidence>
<keyword evidence="9" id="KW-0812">Transmembrane</keyword>
<dbReference type="Pfam" id="PF02518">
    <property type="entry name" value="HATPase_c"/>
    <property type="match status" value="1"/>
</dbReference>
<comment type="caution">
    <text evidence="12">The sequence shown here is derived from an EMBL/GenBank/DDBJ whole genome shotgun (WGS) entry which is preliminary data.</text>
</comment>
<organism evidence="12 13">
    <name type="scientific">Hymenobacter luteus</name>
    <dbReference type="NCBI Taxonomy" id="1411122"/>
    <lineage>
        <taxon>Bacteria</taxon>
        <taxon>Pseudomonadati</taxon>
        <taxon>Bacteroidota</taxon>
        <taxon>Cytophagia</taxon>
        <taxon>Cytophagales</taxon>
        <taxon>Hymenobacteraceae</taxon>
        <taxon>Hymenobacter</taxon>
    </lineage>
</organism>
<dbReference type="Gene3D" id="1.20.5.1930">
    <property type="match status" value="1"/>
</dbReference>
<dbReference type="Gene3D" id="3.30.565.10">
    <property type="entry name" value="Histidine kinase-like ATPase, C-terminal domain"/>
    <property type="match status" value="1"/>
</dbReference>
<keyword evidence="9" id="KW-1133">Transmembrane helix</keyword>
<dbReference type="Pfam" id="PF07696">
    <property type="entry name" value="7TMR-DISMED2"/>
    <property type="match status" value="1"/>
</dbReference>
<dbReference type="Gene3D" id="2.60.40.2380">
    <property type="match status" value="1"/>
</dbReference>
<dbReference type="EC" id="2.7.13.3" evidence="2"/>